<evidence type="ECO:0000256" key="3">
    <source>
        <dbReference type="ARBA" id="ARBA00022723"/>
    </source>
</evidence>
<sequence>MFLTATLPLLLMQQAPAGDIDWDKEFGVEEVERDPVTGEIPVEPYTKSNANAGATPFNSDAMAAHFGGRDGIERIADRFTDLNFADPRIGGIFAGHDEVRFRRTIFEQFCYILNAGCDYTGRDMQSSHAGLGSRKADLNAIVENLQQAMREENVPFAAQNRFLSKLAPMSGDVIER</sequence>
<evidence type="ECO:0000256" key="2">
    <source>
        <dbReference type="ARBA" id="ARBA00022617"/>
    </source>
</evidence>
<gene>
    <name evidence="5" type="ORF">K3174_05390</name>
</gene>
<reference evidence="5 6" key="1">
    <citation type="submission" date="2021-08" db="EMBL/GenBank/DDBJ databases">
        <title>Comparative Genomics Analysis of the Genus Qipengyuania Reveals Extensive Genetic Diversity and Metabolic Versatility, Including the Description of Fifteen Novel Species.</title>
        <authorList>
            <person name="Liu Y."/>
        </authorList>
    </citation>
    <scope>NUCLEOTIDE SEQUENCE [LARGE SCALE GENOMIC DNA]</scope>
    <source>
        <strain evidence="5 6">6D47A</strain>
    </source>
</reference>
<dbReference type="Proteomes" id="UP000755104">
    <property type="component" value="Unassembled WGS sequence"/>
</dbReference>
<dbReference type="SUPFAM" id="SSF46458">
    <property type="entry name" value="Globin-like"/>
    <property type="match status" value="1"/>
</dbReference>
<dbReference type="EMBL" id="JAIGNO010000002">
    <property type="protein sequence ID" value="MBX7481955.1"/>
    <property type="molecule type" value="Genomic_DNA"/>
</dbReference>
<protein>
    <submittedName>
        <fullName evidence="5">Group 1 truncated hemoglobin</fullName>
    </submittedName>
</protein>
<accession>A0ABS7J3Q0</accession>
<keyword evidence="4" id="KW-0408">Iron</keyword>
<dbReference type="Pfam" id="PF01152">
    <property type="entry name" value="Bac_globin"/>
    <property type="match status" value="1"/>
</dbReference>
<keyword evidence="6" id="KW-1185">Reference proteome</keyword>
<dbReference type="InterPro" id="IPR001486">
    <property type="entry name" value="Hemoglobin_trunc"/>
</dbReference>
<keyword evidence="2" id="KW-0349">Heme</keyword>
<name>A0ABS7J3Q0_9SPHN</name>
<dbReference type="RefSeq" id="WP_221556424.1">
    <property type="nucleotide sequence ID" value="NZ_JAIGNO010000002.1"/>
</dbReference>
<evidence type="ECO:0000256" key="4">
    <source>
        <dbReference type="ARBA" id="ARBA00023004"/>
    </source>
</evidence>
<evidence type="ECO:0000313" key="6">
    <source>
        <dbReference type="Proteomes" id="UP000755104"/>
    </source>
</evidence>
<evidence type="ECO:0000313" key="5">
    <source>
        <dbReference type="EMBL" id="MBX7481955.1"/>
    </source>
</evidence>
<dbReference type="InterPro" id="IPR012292">
    <property type="entry name" value="Globin/Proto"/>
</dbReference>
<dbReference type="Gene3D" id="1.10.490.10">
    <property type="entry name" value="Globins"/>
    <property type="match status" value="1"/>
</dbReference>
<proteinExistence type="predicted"/>
<evidence type="ECO:0000256" key="1">
    <source>
        <dbReference type="ARBA" id="ARBA00022448"/>
    </source>
</evidence>
<organism evidence="5 6">
    <name type="scientific">Qipengyuania qiaonensis</name>
    <dbReference type="NCBI Taxonomy" id="2867240"/>
    <lineage>
        <taxon>Bacteria</taxon>
        <taxon>Pseudomonadati</taxon>
        <taxon>Pseudomonadota</taxon>
        <taxon>Alphaproteobacteria</taxon>
        <taxon>Sphingomonadales</taxon>
        <taxon>Erythrobacteraceae</taxon>
        <taxon>Qipengyuania</taxon>
    </lineage>
</organism>
<comment type="caution">
    <text evidence="5">The sequence shown here is derived from an EMBL/GenBank/DDBJ whole genome shotgun (WGS) entry which is preliminary data.</text>
</comment>
<keyword evidence="3" id="KW-0479">Metal-binding</keyword>
<dbReference type="InterPro" id="IPR009050">
    <property type="entry name" value="Globin-like_sf"/>
</dbReference>
<keyword evidence="1" id="KW-0813">Transport</keyword>
<dbReference type="CDD" id="cd00454">
    <property type="entry name" value="TrHb1_N"/>
    <property type="match status" value="1"/>
</dbReference>